<evidence type="ECO:0000313" key="2">
    <source>
        <dbReference type="EMBL" id="MDM7886063.1"/>
    </source>
</evidence>
<reference evidence="2 3" key="1">
    <citation type="submission" date="2023-06" db="EMBL/GenBank/DDBJ databases">
        <authorList>
            <person name="Feng G."/>
            <person name="Li J."/>
            <person name="Zhu H."/>
        </authorList>
    </citation>
    <scope>NUCLEOTIDE SEQUENCE [LARGE SCALE GENOMIC DNA]</scope>
    <source>
        <strain evidence="2 3">RHCKG23</strain>
    </source>
</reference>
<protein>
    <recommendedName>
        <fullName evidence="1">CdiI immunity protein domain-containing protein</fullName>
    </recommendedName>
</protein>
<dbReference type="Proteomes" id="UP001237823">
    <property type="component" value="Unassembled WGS sequence"/>
</dbReference>
<proteinExistence type="predicted"/>
<evidence type="ECO:0000313" key="3">
    <source>
        <dbReference type="Proteomes" id="UP001237823"/>
    </source>
</evidence>
<accession>A0ABT7T909</accession>
<keyword evidence="3" id="KW-1185">Reference proteome</keyword>
<name>A0ABT7T909_9MICO</name>
<evidence type="ECO:0000259" key="1">
    <source>
        <dbReference type="Pfam" id="PF18593"/>
    </source>
</evidence>
<dbReference type="Pfam" id="PF18593">
    <property type="entry name" value="CdiI_2"/>
    <property type="match status" value="1"/>
</dbReference>
<dbReference type="RefSeq" id="WP_182048069.1">
    <property type="nucleotide sequence ID" value="NZ_JAUCML010000009.1"/>
</dbReference>
<sequence length="113" mass="13047">MDKHEYYRSVAARAPGFRSLLAAEFNYDWDLDWPDVESVLVSDLDEVSRAENLQYRDELNFLLQELPTDSDVDGFFKFVGTGLSPRVDLGQSARSWMLELRDRAARNVRSKAE</sequence>
<gene>
    <name evidence="2" type="ORF">QUG92_13200</name>
</gene>
<organism evidence="2 3">
    <name type="scientific">Curtobacterium citri</name>
    <dbReference type="NCBI Taxonomy" id="3055139"/>
    <lineage>
        <taxon>Bacteria</taxon>
        <taxon>Bacillati</taxon>
        <taxon>Actinomycetota</taxon>
        <taxon>Actinomycetes</taxon>
        <taxon>Micrococcales</taxon>
        <taxon>Microbacteriaceae</taxon>
        <taxon>Curtobacterium</taxon>
    </lineage>
</organism>
<dbReference type="InterPro" id="IPR041129">
    <property type="entry name" value="CdiI_2"/>
</dbReference>
<comment type="caution">
    <text evidence="2">The sequence shown here is derived from an EMBL/GenBank/DDBJ whole genome shotgun (WGS) entry which is preliminary data.</text>
</comment>
<feature type="domain" description="CdiI immunity protein" evidence="1">
    <location>
        <begin position="14"/>
        <end position="103"/>
    </location>
</feature>
<dbReference type="EMBL" id="JAUCML010000009">
    <property type="protein sequence ID" value="MDM7886063.1"/>
    <property type="molecule type" value="Genomic_DNA"/>
</dbReference>